<proteinExistence type="predicted"/>
<sequence length="282" mass="31930">MANKQVRKTVNKKDPKPTFAPVTFSEESGVRFLHFGTWWVQGAMRINKPDFIELEYAQQMMAGLLFLDPNDKRLKISKSKKSDKPFHMVQLGLGTGALTKFAHKHFPKAQVTAIDLNPAVIVAARVMFNMPPSNQHLHVLQTDALKYVTNKKNKESIDLLQVDLYDATARGPALSSPEFYQACYDSLKEPGVMTVNLFGNHKSYKSNITNICNAFNNRVMVFQQVHDCNIVVIAFKGPHLEVDWSDVKGRAAYLEKKYGLPTKTWVPGLRSENARQENYLSI</sequence>
<dbReference type="EMBL" id="NJGG01000002">
    <property type="protein sequence ID" value="OXL14793.1"/>
    <property type="molecule type" value="Genomic_DNA"/>
</dbReference>
<evidence type="ECO:0000313" key="3">
    <source>
        <dbReference type="Proteomes" id="UP000215188"/>
    </source>
</evidence>
<dbReference type="InterPro" id="IPR029063">
    <property type="entry name" value="SAM-dependent_MTases_sf"/>
</dbReference>
<keyword evidence="1" id="KW-0620">Polyamine biosynthesis</keyword>
<dbReference type="Proteomes" id="UP000215188">
    <property type="component" value="Unassembled WGS sequence"/>
</dbReference>
<dbReference type="SUPFAM" id="SSF53335">
    <property type="entry name" value="S-adenosyl-L-methionine-dependent methyltransferases"/>
    <property type="match status" value="1"/>
</dbReference>
<dbReference type="GO" id="GO:0006596">
    <property type="term" value="P:polyamine biosynthetic process"/>
    <property type="evidence" value="ECO:0007669"/>
    <property type="project" value="UniProtKB-KW"/>
</dbReference>
<dbReference type="PANTHER" id="PTHR43317:SF1">
    <property type="entry name" value="THERMOSPERMINE SYNTHASE ACAULIS5"/>
    <property type="match status" value="1"/>
</dbReference>
<keyword evidence="3" id="KW-1185">Reference proteome</keyword>
<evidence type="ECO:0000256" key="1">
    <source>
        <dbReference type="ARBA" id="ARBA00023115"/>
    </source>
</evidence>
<comment type="caution">
    <text evidence="2">The sequence shown here is derived from an EMBL/GenBank/DDBJ whole genome shotgun (WGS) entry which is preliminary data.</text>
</comment>
<name>A0A229FSD9_9BURK</name>
<dbReference type="CDD" id="cd02440">
    <property type="entry name" value="AdoMet_MTases"/>
    <property type="match status" value="1"/>
</dbReference>
<protein>
    <submittedName>
        <fullName evidence="2">Spermidine synthase</fullName>
    </submittedName>
</protein>
<evidence type="ECO:0000313" key="2">
    <source>
        <dbReference type="EMBL" id="OXL14793.1"/>
    </source>
</evidence>
<organism evidence="2 3">
    <name type="scientific">Polynucleobacter cosmopolitanus</name>
    <dbReference type="NCBI Taxonomy" id="351345"/>
    <lineage>
        <taxon>Bacteria</taxon>
        <taxon>Pseudomonadati</taxon>
        <taxon>Pseudomonadota</taxon>
        <taxon>Betaproteobacteria</taxon>
        <taxon>Burkholderiales</taxon>
        <taxon>Burkholderiaceae</taxon>
        <taxon>Polynucleobacter</taxon>
    </lineage>
</organism>
<dbReference type="RefSeq" id="WP_089515646.1">
    <property type="nucleotide sequence ID" value="NZ_NJGG01000002.1"/>
</dbReference>
<dbReference type="Pfam" id="PF01564">
    <property type="entry name" value="Spermine_synth"/>
    <property type="match status" value="1"/>
</dbReference>
<accession>A0A229FSD9</accession>
<dbReference type="PANTHER" id="PTHR43317">
    <property type="entry name" value="THERMOSPERMINE SYNTHASE ACAULIS5"/>
    <property type="match status" value="1"/>
</dbReference>
<gene>
    <name evidence="2" type="ORF">AOC33_05535</name>
</gene>
<reference evidence="2 3" key="1">
    <citation type="submission" date="2017-06" db="EMBL/GenBank/DDBJ databases">
        <title>Reclassification of a Polynucleobacter cosmopolitanus strain isolated from tropical Lake Victoria as Polynucleobacter victoriensis comb. nov.</title>
        <authorList>
            <person name="Hahn M.W."/>
        </authorList>
    </citation>
    <scope>NUCLEOTIDE SEQUENCE [LARGE SCALE GENOMIC DNA]</scope>
    <source>
        <strain evidence="2 3">MWH-MoIso2</strain>
    </source>
</reference>
<dbReference type="AlphaFoldDB" id="A0A229FSD9"/>
<dbReference type="OrthoDB" id="117774at2"/>
<dbReference type="Gene3D" id="3.40.50.150">
    <property type="entry name" value="Vaccinia Virus protein VP39"/>
    <property type="match status" value="1"/>
</dbReference>